<evidence type="ECO:0000313" key="1">
    <source>
        <dbReference type="EMBL" id="MBB5353293.1"/>
    </source>
</evidence>
<comment type="caution">
    <text evidence="1">The sequence shown here is derived from an EMBL/GenBank/DDBJ whole genome shotgun (WGS) entry which is preliminary data.</text>
</comment>
<organism evidence="1 2">
    <name type="scientific">Haloferula luteola</name>
    <dbReference type="NCBI Taxonomy" id="595692"/>
    <lineage>
        <taxon>Bacteria</taxon>
        <taxon>Pseudomonadati</taxon>
        <taxon>Verrucomicrobiota</taxon>
        <taxon>Verrucomicrobiia</taxon>
        <taxon>Verrucomicrobiales</taxon>
        <taxon>Verrucomicrobiaceae</taxon>
        <taxon>Haloferula</taxon>
    </lineage>
</organism>
<keyword evidence="2" id="KW-1185">Reference proteome</keyword>
<dbReference type="Proteomes" id="UP000557717">
    <property type="component" value="Unassembled WGS sequence"/>
</dbReference>
<reference evidence="1 2" key="1">
    <citation type="submission" date="2020-08" db="EMBL/GenBank/DDBJ databases">
        <title>Genomic Encyclopedia of Type Strains, Phase IV (KMG-IV): sequencing the most valuable type-strain genomes for metagenomic binning, comparative biology and taxonomic classification.</title>
        <authorList>
            <person name="Goeker M."/>
        </authorList>
    </citation>
    <scope>NUCLEOTIDE SEQUENCE [LARGE SCALE GENOMIC DNA]</scope>
    <source>
        <strain evidence="1 2">YC6886</strain>
    </source>
</reference>
<dbReference type="AlphaFoldDB" id="A0A840V6K2"/>
<gene>
    <name evidence="1" type="ORF">HNR46_003548</name>
</gene>
<accession>A0A840V6K2</accession>
<protein>
    <submittedName>
        <fullName evidence="1">Uncharacterized protein</fullName>
    </submittedName>
</protein>
<sequence>MPASRPPRPFFATWLRRTRKQLAPSGRLSELALILSQREGDTPTHWSQWLRQVLDEEITPSLDELTTLDLLLARPKHVAIPTSPSYPQACLF</sequence>
<evidence type="ECO:0000313" key="2">
    <source>
        <dbReference type="Proteomes" id="UP000557717"/>
    </source>
</evidence>
<dbReference type="EMBL" id="JACHFD010000023">
    <property type="protein sequence ID" value="MBB5353293.1"/>
    <property type="molecule type" value="Genomic_DNA"/>
</dbReference>
<proteinExistence type="predicted"/>
<name>A0A840V6K2_9BACT</name>
<dbReference type="RefSeq" id="WP_184021028.1">
    <property type="nucleotide sequence ID" value="NZ_JACHFD010000023.1"/>
</dbReference>